<dbReference type="AlphaFoldDB" id="A0A964UNN9"/>
<evidence type="ECO:0000313" key="2">
    <source>
        <dbReference type="EMBL" id="NBE51972.1"/>
    </source>
</evidence>
<keyword evidence="3" id="KW-1185">Reference proteome</keyword>
<feature type="chain" id="PRO_5037860860" description="Amidase" evidence="1">
    <location>
        <begin position="40"/>
        <end position="104"/>
    </location>
</feature>
<feature type="signal peptide" evidence="1">
    <location>
        <begin position="1"/>
        <end position="39"/>
    </location>
</feature>
<evidence type="ECO:0008006" key="4">
    <source>
        <dbReference type="Google" id="ProtNLM"/>
    </source>
</evidence>
<evidence type="ECO:0000313" key="3">
    <source>
        <dbReference type="Proteomes" id="UP000598297"/>
    </source>
</evidence>
<reference evidence="2" key="1">
    <citation type="submission" date="2020-01" db="EMBL/GenBank/DDBJ databases">
        <title>Whole-genome analyses of novel actinobacteria.</title>
        <authorList>
            <person name="Sahin N."/>
        </authorList>
    </citation>
    <scope>NUCLEOTIDE SEQUENCE</scope>
    <source>
        <strain evidence="2">YC537</strain>
    </source>
</reference>
<proteinExistence type="predicted"/>
<dbReference type="RefSeq" id="WP_161696462.1">
    <property type="nucleotide sequence ID" value="NZ_JAAAHS010000061.1"/>
</dbReference>
<sequence>MTRTLKSLARLGRSRYLKFARVGLVSAALLVPGTTNASAAELPAEARTVLEHIKATGTLSDSDRATLRKYPEAANMVVDPAAGTTRFRTVADPARARGVKGQQC</sequence>
<keyword evidence="1" id="KW-0732">Signal</keyword>
<dbReference type="Proteomes" id="UP000598297">
    <property type="component" value="Unassembled WGS sequence"/>
</dbReference>
<accession>A0A964UNN9</accession>
<name>A0A964UNN9_9ACTN</name>
<protein>
    <recommendedName>
        <fullName evidence="4">Amidase</fullName>
    </recommendedName>
</protein>
<gene>
    <name evidence="2" type="ORF">GUY60_11160</name>
</gene>
<evidence type="ECO:0000256" key="1">
    <source>
        <dbReference type="SAM" id="SignalP"/>
    </source>
</evidence>
<organism evidence="2 3">
    <name type="scientific">Streptomyces boluensis</name>
    <dbReference type="NCBI Taxonomy" id="1775135"/>
    <lineage>
        <taxon>Bacteria</taxon>
        <taxon>Bacillati</taxon>
        <taxon>Actinomycetota</taxon>
        <taxon>Actinomycetes</taxon>
        <taxon>Kitasatosporales</taxon>
        <taxon>Streptomycetaceae</taxon>
        <taxon>Streptomyces</taxon>
    </lineage>
</organism>
<dbReference type="EMBL" id="JAAAHS010000061">
    <property type="protein sequence ID" value="NBE51972.1"/>
    <property type="molecule type" value="Genomic_DNA"/>
</dbReference>
<comment type="caution">
    <text evidence="2">The sequence shown here is derived from an EMBL/GenBank/DDBJ whole genome shotgun (WGS) entry which is preliminary data.</text>
</comment>